<reference evidence="1 2" key="1">
    <citation type="submission" date="2023-07" db="EMBL/GenBank/DDBJ databases">
        <title>Sorghum-associated microbial communities from plants grown in Nebraska, USA.</title>
        <authorList>
            <person name="Schachtman D."/>
        </authorList>
    </citation>
    <scope>NUCLEOTIDE SEQUENCE [LARGE SCALE GENOMIC DNA]</scope>
    <source>
        <strain evidence="1 2">4129</strain>
    </source>
</reference>
<protein>
    <submittedName>
        <fullName evidence="1">Uncharacterized protein</fullName>
    </submittedName>
</protein>
<evidence type="ECO:0000313" key="1">
    <source>
        <dbReference type="EMBL" id="MDR7212730.1"/>
    </source>
</evidence>
<sequence length="227" mass="26600">MIASNIKKEIINNWSDDFEDLSVYAQNKLYKICGAFIFGIEILNLPRTESYRPIFVCYPLWKADIKQCLEEPIFIQEIYNIKSFQFNIPYTKHINFFEEAVECTKKQVSILGHRHISTNQLFEVFNKQFYQTLIKSSPVGQAKLFEAKLLGALYVNDEVAIEQVLAETHKASTSWIPDLFEWKYGKRDVWLQDLKEAITNRDEFLKQIEINKQDKKIAKLQSSELTA</sequence>
<dbReference type="EMBL" id="JAVDWQ010000034">
    <property type="protein sequence ID" value="MDR7212730.1"/>
    <property type="molecule type" value="Genomic_DNA"/>
</dbReference>
<gene>
    <name evidence="1" type="ORF">J2W48_004698</name>
</gene>
<keyword evidence="2" id="KW-1185">Reference proteome</keyword>
<dbReference type="RefSeq" id="WP_310284523.1">
    <property type="nucleotide sequence ID" value="NZ_JAVDWQ010000034.1"/>
</dbReference>
<proteinExistence type="predicted"/>
<name>A0ABU1YES0_9FLAO</name>
<accession>A0ABU1YES0</accession>
<comment type="caution">
    <text evidence="1">The sequence shown here is derived from an EMBL/GenBank/DDBJ whole genome shotgun (WGS) entry which is preliminary data.</text>
</comment>
<evidence type="ECO:0000313" key="2">
    <source>
        <dbReference type="Proteomes" id="UP001269081"/>
    </source>
</evidence>
<organism evidence="1 2">
    <name type="scientific">Flavobacterium piscis</name>
    <dbReference type="NCBI Taxonomy" id="1114874"/>
    <lineage>
        <taxon>Bacteria</taxon>
        <taxon>Pseudomonadati</taxon>
        <taxon>Bacteroidota</taxon>
        <taxon>Flavobacteriia</taxon>
        <taxon>Flavobacteriales</taxon>
        <taxon>Flavobacteriaceae</taxon>
        <taxon>Flavobacterium</taxon>
    </lineage>
</organism>
<dbReference type="Proteomes" id="UP001269081">
    <property type="component" value="Unassembled WGS sequence"/>
</dbReference>